<name>B1X2K7_CROS5</name>
<organism evidence="1 2">
    <name type="scientific">Crocosphaera subtropica (strain ATCC 51142 / BH68)</name>
    <name type="common">Cyanothece sp. (strain ATCC 51142)</name>
    <dbReference type="NCBI Taxonomy" id="43989"/>
    <lineage>
        <taxon>Bacteria</taxon>
        <taxon>Bacillati</taxon>
        <taxon>Cyanobacteriota</taxon>
        <taxon>Cyanophyceae</taxon>
        <taxon>Oscillatoriophycideae</taxon>
        <taxon>Chroococcales</taxon>
        <taxon>Aphanothecaceae</taxon>
        <taxon>Crocosphaera</taxon>
        <taxon>Crocosphaera subtropica</taxon>
    </lineage>
</organism>
<evidence type="ECO:0000313" key="2">
    <source>
        <dbReference type="Proteomes" id="UP000001203"/>
    </source>
</evidence>
<sequence length="172" mass="19362">MGRVFKLLSMTIFLSNLSYLIFSEECIMSLTYLFLLTTTLSFLAMPVMANDIVNVDPNFARTRTLEVKVTPMGLVVDFNRAIASVNLSHQRNFVFSGMDGALCQSTARCPQDASPPTKLLLKRIKPINFKHETATPKGKAMLFVTTRDGQVYRLELEPSQGTPPYTQVEYNR</sequence>
<proteinExistence type="predicted"/>
<dbReference type="eggNOG" id="ENOG503458Z">
    <property type="taxonomic scope" value="Bacteria"/>
</dbReference>
<keyword evidence="2" id="KW-1185">Reference proteome</keyword>
<dbReference type="HOGENOM" id="CLU_1552748_0_0_3"/>
<dbReference type="STRING" id="43989.cce_5022"/>
<dbReference type="KEGG" id="cyt:cce_5022"/>
<evidence type="ECO:0000313" key="1">
    <source>
        <dbReference type="EMBL" id="ACB54368.1"/>
    </source>
</evidence>
<accession>B1X2K7</accession>
<protein>
    <submittedName>
        <fullName evidence="1">Uncharacterized protein</fullName>
    </submittedName>
</protein>
<dbReference type="EMBL" id="CP000807">
    <property type="protein sequence ID" value="ACB54368.1"/>
    <property type="molecule type" value="Genomic_DNA"/>
</dbReference>
<dbReference type="AlphaFoldDB" id="B1X2K7"/>
<gene>
    <name evidence="1" type="ordered locus">cce_5022</name>
</gene>
<dbReference type="Proteomes" id="UP000001203">
    <property type="component" value="Chromosome linear"/>
</dbReference>
<reference evidence="1 2" key="1">
    <citation type="journal article" date="2008" name="Proc. Natl. Acad. Sci. U.S.A.">
        <title>The genome of Cyanothece 51142, a unicellular diazotrophic cyanobacterium important in the marine nitrogen cycle.</title>
        <authorList>
            <person name="Welsh E.A."/>
            <person name="Liberton M."/>
            <person name="Stoeckel J."/>
            <person name="Loh T."/>
            <person name="Elvitigala T."/>
            <person name="Wang C."/>
            <person name="Wollam A."/>
            <person name="Fulton R.S."/>
            <person name="Clifton S.W."/>
            <person name="Jacobs J.M."/>
            <person name="Aurora R."/>
            <person name="Ghosh B.K."/>
            <person name="Sherman L.A."/>
            <person name="Smith R.D."/>
            <person name="Wilson R.K."/>
            <person name="Pakrasi H.B."/>
        </authorList>
    </citation>
    <scope>NUCLEOTIDE SEQUENCE [LARGE SCALE GENOMIC DNA]</scope>
    <source>
        <strain evidence="2">ATCC 51142 / BH68</strain>
    </source>
</reference>